<keyword evidence="4" id="KW-1185">Reference proteome</keyword>
<evidence type="ECO:0000313" key="4">
    <source>
        <dbReference type="Proteomes" id="UP001293254"/>
    </source>
</evidence>
<dbReference type="AlphaFoldDB" id="A0AAE1Z4W0"/>
<dbReference type="InterPro" id="IPR014710">
    <property type="entry name" value="RmlC-like_jellyroll"/>
</dbReference>
<feature type="chain" id="PRO_5042258998" evidence="1">
    <location>
        <begin position="21"/>
        <end position="423"/>
    </location>
</feature>
<organism evidence="3 4">
    <name type="scientific">Sesamum alatum</name>
    <dbReference type="NCBI Taxonomy" id="300844"/>
    <lineage>
        <taxon>Eukaryota</taxon>
        <taxon>Viridiplantae</taxon>
        <taxon>Streptophyta</taxon>
        <taxon>Embryophyta</taxon>
        <taxon>Tracheophyta</taxon>
        <taxon>Spermatophyta</taxon>
        <taxon>Magnoliopsida</taxon>
        <taxon>eudicotyledons</taxon>
        <taxon>Gunneridae</taxon>
        <taxon>Pentapetalae</taxon>
        <taxon>asterids</taxon>
        <taxon>lamiids</taxon>
        <taxon>Lamiales</taxon>
        <taxon>Pedaliaceae</taxon>
        <taxon>Sesamum</taxon>
    </lineage>
</organism>
<dbReference type="Pfam" id="PF00190">
    <property type="entry name" value="Cupin_1"/>
    <property type="match status" value="2"/>
</dbReference>
<dbReference type="InterPro" id="IPR050253">
    <property type="entry name" value="Seed_Storage-Functional"/>
</dbReference>
<feature type="signal peptide" evidence="1">
    <location>
        <begin position="1"/>
        <end position="20"/>
    </location>
</feature>
<dbReference type="PANTHER" id="PTHR31189">
    <property type="entry name" value="OS03G0336100 PROTEIN-RELATED"/>
    <property type="match status" value="1"/>
</dbReference>
<dbReference type="PANTHER" id="PTHR31189:SF48">
    <property type="entry name" value="LEGUMIN B"/>
    <property type="match status" value="1"/>
</dbReference>
<gene>
    <name evidence="3" type="ORF">Salat_0493500</name>
</gene>
<keyword evidence="1" id="KW-0732">Signal</keyword>
<evidence type="ECO:0000256" key="1">
    <source>
        <dbReference type="SAM" id="SignalP"/>
    </source>
</evidence>
<protein>
    <submittedName>
        <fullName evidence="3">11S globulin seed storage protein Jug r 4</fullName>
    </submittedName>
</protein>
<dbReference type="PROSITE" id="PS51257">
    <property type="entry name" value="PROKAR_LIPOPROTEIN"/>
    <property type="match status" value="1"/>
</dbReference>
<dbReference type="EMBL" id="JACGWO010000001">
    <property type="protein sequence ID" value="KAK4441586.1"/>
    <property type="molecule type" value="Genomic_DNA"/>
</dbReference>
<reference evidence="3" key="1">
    <citation type="submission" date="2020-06" db="EMBL/GenBank/DDBJ databases">
        <authorList>
            <person name="Li T."/>
            <person name="Hu X."/>
            <person name="Zhang T."/>
            <person name="Song X."/>
            <person name="Zhang H."/>
            <person name="Dai N."/>
            <person name="Sheng W."/>
            <person name="Hou X."/>
            <person name="Wei L."/>
        </authorList>
    </citation>
    <scope>NUCLEOTIDE SEQUENCE</scope>
    <source>
        <strain evidence="3">3651</strain>
        <tissue evidence="3">Leaf</tissue>
    </source>
</reference>
<dbReference type="InterPro" id="IPR006045">
    <property type="entry name" value="Cupin_1"/>
</dbReference>
<feature type="domain" description="Cupin type-1" evidence="2">
    <location>
        <begin position="33"/>
        <end position="395"/>
    </location>
</feature>
<proteinExistence type="predicted"/>
<reference evidence="3" key="2">
    <citation type="journal article" date="2024" name="Plant">
        <title>Genomic evolution and insights into agronomic trait innovations of Sesamum species.</title>
        <authorList>
            <person name="Miao H."/>
            <person name="Wang L."/>
            <person name="Qu L."/>
            <person name="Liu H."/>
            <person name="Sun Y."/>
            <person name="Le M."/>
            <person name="Wang Q."/>
            <person name="Wei S."/>
            <person name="Zheng Y."/>
            <person name="Lin W."/>
            <person name="Duan Y."/>
            <person name="Cao H."/>
            <person name="Xiong S."/>
            <person name="Wang X."/>
            <person name="Wei L."/>
            <person name="Li C."/>
            <person name="Ma Q."/>
            <person name="Ju M."/>
            <person name="Zhao R."/>
            <person name="Li G."/>
            <person name="Mu C."/>
            <person name="Tian Q."/>
            <person name="Mei H."/>
            <person name="Zhang T."/>
            <person name="Gao T."/>
            <person name="Zhang H."/>
        </authorList>
    </citation>
    <scope>NUCLEOTIDE SEQUENCE</scope>
    <source>
        <strain evidence="3">3651</strain>
    </source>
</reference>
<dbReference type="Gene3D" id="2.60.120.10">
    <property type="entry name" value="Jelly Rolls"/>
    <property type="match status" value="3"/>
</dbReference>
<comment type="caution">
    <text evidence="3">The sequence shown here is derived from an EMBL/GenBank/DDBJ whole genome shotgun (WGS) entry which is preliminary data.</text>
</comment>
<dbReference type="Proteomes" id="UP001293254">
    <property type="component" value="Unassembled WGS sequence"/>
</dbReference>
<dbReference type="InterPro" id="IPR011051">
    <property type="entry name" value="RmlC_Cupin_sf"/>
</dbReference>
<dbReference type="SMART" id="SM00835">
    <property type="entry name" value="Cupin_1"/>
    <property type="match status" value="1"/>
</dbReference>
<evidence type="ECO:0000313" key="3">
    <source>
        <dbReference type="EMBL" id="KAK4441586.1"/>
    </source>
</evidence>
<sequence length="423" mass="47142">MAKLFLSVLTFLLLFSLACCSRGHLATGPVHISRINSQERRRIQAEGGSRLSSGDHNSDEFQCAGVSIHRHRIQPRGLMLPAYHNAPVLATFTRFIIFFATTVLRRERGAEVQDQASENLTVREGDILAFPAGLLTGLTTVVIRSLSCCLQTSNNATNLIQTQGRFFLAGTRRKGQGQQEYGQPRGLRRGQHEFAMFFRIDVQMLTEVFELMSRQQEASRVRTMKRGHIITVARGFRSSATSPEREYGRQEEAPYYGATIMGLRRPFCSAKMRENIDKTSRADIYNPRAGRFSHHQQPHLQFSASSSSAPPGEFFTGRTTTASRFRREVREGSGGVVPQNFAGGEAARTGLREVVEFNTNDNAVINTLSGRTSALRGLPADVIANAYQISREEAERLKYSRRETMMFSGSSRSPPGRERVASA</sequence>
<name>A0AAE1Z4W0_9LAMI</name>
<evidence type="ECO:0000259" key="2">
    <source>
        <dbReference type="SMART" id="SM00835"/>
    </source>
</evidence>
<accession>A0AAE1Z4W0</accession>
<dbReference type="SUPFAM" id="SSF51182">
    <property type="entry name" value="RmlC-like cupins"/>
    <property type="match status" value="1"/>
</dbReference>